<feature type="compositionally biased region" description="Low complexity" evidence="1">
    <location>
        <begin position="199"/>
        <end position="208"/>
    </location>
</feature>
<feature type="signal peptide" evidence="2">
    <location>
        <begin position="1"/>
        <end position="22"/>
    </location>
</feature>
<dbReference type="GeneID" id="108075986"/>
<dbReference type="OMA" id="QHICVRS"/>
<evidence type="ECO:0000313" key="3">
    <source>
        <dbReference type="Proteomes" id="UP001652661"/>
    </source>
</evidence>
<organism evidence="3 4">
    <name type="scientific">Drosophila kikkawai</name>
    <name type="common">Fruit fly</name>
    <dbReference type="NCBI Taxonomy" id="30033"/>
    <lineage>
        <taxon>Eukaryota</taxon>
        <taxon>Metazoa</taxon>
        <taxon>Ecdysozoa</taxon>
        <taxon>Arthropoda</taxon>
        <taxon>Hexapoda</taxon>
        <taxon>Insecta</taxon>
        <taxon>Pterygota</taxon>
        <taxon>Neoptera</taxon>
        <taxon>Endopterygota</taxon>
        <taxon>Diptera</taxon>
        <taxon>Brachycera</taxon>
        <taxon>Muscomorpha</taxon>
        <taxon>Ephydroidea</taxon>
        <taxon>Drosophilidae</taxon>
        <taxon>Drosophila</taxon>
        <taxon>Sophophora</taxon>
    </lineage>
</organism>
<evidence type="ECO:0000313" key="4">
    <source>
        <dbReference type="RefSeq" id="XP_017024127.1"/>
    </source>
</evidence>
<keyword evidence="3" id="KW-1185">Reference proteome</keyword>
<reference evidence="4" key="1">
    <citation type="submission" date="2025-08" db="UniProtKB">
        <authorList>
            <consortium name="RefSeq"/>
        </authorList>
    </citation>
    <scope>IDENTIFICATION</scope>
    <source>
        <strain evidence="4">14028-0561.14</strain>
        <tissue evidence="4">Whole fly</tissue>
    </source>
</reference>
<gene>
    <name evidence="4" type="primary">LOC108075986</name>
</gene>
<dbReference type="AlphaFoldDB" id="A0A6P4I5C0"/>
<dbReference type="RefSeq" id="XP_017024127.1">
    <property type="nucleotide sequence ID" value="XM_017168638.2"/>
</dbReference>
<dbReference type="Proteomes" id="UP001652661">
    <property type="component" value="Chromosome X"/>
</dbReference>
<sequence length="208" mass="23731">MRSLQMIFGLSTLLMAFILVTATTPPRPTTTKRSIITLAPRICPLPAICARNSPRVCGRTPAGDCQRFNNICDLMLANRRKEPAGVRHTRDLDCKDVRGVGAANRRPCYQQCPRRPVVCKRSPPAQHICVRSRDKKQCKVLSNNCQLRNQNCHSRPRNNWRRTDKRRCGERQLGDKPEECQKLPHTGTRRTTTRRTTTRRTTTTARSA</sequence>
<evidence type="ECO:0000256" key="2">
    <source>
        <dbReference type="SAM" id="SignalP"/>
    </source>
</evidence>
<feature type="compositionally biased region" description="Basic residues" evidence="1">
    <location>
        <begin position="187"/>
        <end position="198"/>
    </location>
</feature>
<protein>
    <recommendedName>
        <fullName evidence="5">Salivary glue protein Sgs-3</fullName>
    </recommendedName>
</protein>
<accession>A0A6P4I5C0</accession>
<proteinExistence type="predicted"/>
<keyword evidence="2" id="KW-0732">Signal</keyword>
<evidence type="ECO:0000256" key="1">
    <source>
        <dbReference type="SAM" id="MobiDB-lite"/>
    </source>
</evidence>
<feature type="chain" id="PRO_5027699470" description="Salivary glue protein Sgs-3" evidence="2">
    <location>
        <begin position="23"/>
        <end position="208"/>
    </location>
</feature>
<evidence type="ECO:0008006" key="5">
    <source>
        <dbReference type="Google" id="ProtNLM"/>
    </source>
</evidence>
<dbReference type="OrthoDB" id="8037742at2759"/>
<feature type="region of interest" description="Disordered" evidence="1">
    <location>
        <begin position="175"/>
        <end position="208"/>
    </location>
</feature>
<name>A0A6P4I5C0_DROKI</name>